<sequence length="93" mass="10570">MLNSCRITDFLRGLPYINTTVGCQRWLGLNTIFTAGNKLKIKKDHHGQPSDRCSGWRGAYLRSRPYCLHGEEGKKNQFLNPEIRPLAGGRKVL</sequence>
<reference evidence="1 2" key="1">
    <citation type="submission" date="2024-07" db="EMBL/GenBank/DDBJ databases">
        <title>Section-level genome sequencing and comparative genomics of Aspergillus sections Usti and Cavernicolus.</title>
        <authorList>
            <consortium name="Lawrence Berkeley National Laboratory"/>
            <person name="Nybo J.L."/>
            <person name="Vesth T.C."/>
            <person name="Theobald S."/>
            <person name="Frisvad J.C."/>
            <person name="Larsen T.O."/>
            <person name="Kjaerboelling I."/>
            <person name="Rothschild-Mancinelli K."/>
            <person name="Lyhne E.K."/>
            <person name="Kogle M.E."/>
            <person name="Barry K."/>
            <person name="Clum A."/>
            <person name="Na H."/>
            <person name="Ledsgaard L."/>
            <person name="Lin J."/>
            <person name="Lipzen A."/>
            <person name="Kuo A."/>
            <person name="Riley R."/>
            <person name="Mondo S."/>
            <person name="Labutti K."/>
            <person name="Haridas S."/>
            <person name="Pangalinan J."/>
            <person name="Salamov A.A."/>
            <person name="Simmons B.A."/>
            <person name="Magnuson J.K."/>
            <person name="Chen J."/>
            <person name="Drula E."/>
            <person name="Henrissat B."/>
            <person name="Wiebenga A."/>
            <person name="Lubbers R.J."/>
            <person name="Gomes A.C."/>
            <person name="Makela M.R."/>
            <person name="Stajich J."/>
            <person name="Grigoriev I.V."/>
            <person name="Mortensen U.H."/>
            <person name="De Vries R.P."/>
            <person name="Baker S.E."/>
            <person name="Andersen M.R."/>
        </authorList>
    </citation>
    <scope>NUCLEOTIDE SEQUENCE [LARGE SCALE GENOMIC DNA]</scope>
    <source>
        <strain evidence="1 2">CBS 209.92</strain>
    </source>
</reference>
<keyword evidence="2" id="KW-1185">Reference proteome</keyword>
<accession>A0ABR4FH57</accession>
<dbReference type="PROSITE" id="PS51257">
    <property type="entry name" value="PROKAR_LIPOPROTEIN"/>
    <property type="match status" value="1"/>
</dbReference>
<protein>
    <submittedName>
        <fullName evidence="1">Uncharacterized protein</fullName>
    </submittedName>
</protein>
<dbReference type="Proteomes" id="UP001610563">
    <property type="component" value="Unassembled WGS sequence"/>
</dbReference>
<gene>
    <name evidence="1" type="ORF">BJX66DRAFT_320720</name>
</gene>
<organism evidence="1 2">
    <name type="scientific">Aspergillus keveii</name>
    <dbReference type="NCBI Taxonomy" id="714993"/>
    <lineage>
        <taxon>Eukaryota</taxon>
        <taxon>Fungi</taxon>
        <taxon>Dikarya</taxon>
        <taxon>Ascomycota</taxon>
        <taxon>Pezizomycotina</taxon>
        <taxon>Eurotiomycetes</taxon>
        <taxon>Eurotiomycetidae</taxon>
        <taxon>Eurotiales</taxon>
        <taxon>Aspergillaceae</taxon>
        <taxon>Aspergillus</taxon>
        <taxon>Aspergillus subgen. Nidulantes</taxon>
    </lineage>
</organism>
<name>A0ABR4FH57_9EURO</name>
<comment type="caution">
    <text evidence="1">The sequence shown here is derived from an EMBL/GenBank/DDBJ whole genome shotgun (WGS) entry which is preliminary data.</text>
</comment>
<dbReference type="EMBL" id="JBFTWV010000433">
    <property type="protein sequence ID" value="KAL2782442.1"/>
    <property type="molecule type" value="Genomic_DNA"/>
</dbReference>
<evidence type="ECO:0000313" key="1">
    <source>
        <dbReference type="EMBL" id="KAL2782442.1"/>
    </source>
</evidence>
<proteinExistence type="predicted"/>
<evidence type="ECO:0000313" key="2">
    <source>
        <dbReference type="Proteomes" id="UP001610563"/>
    </source>
</evidence>